<dbReference type="AlphaFoldDB" id="A0A3B0XTK6"/>
<protein>
    <submittedName>
        <fullName evidence="1">Uncharacterized protein</fullName>
    </submittedName>
</protein>
<sequence length="178" mass="20970">MEKDEVLQQVYSDSLFSVNVDGVEYPLSSLALNNRNDIAILTEASRVFLSMVEDVFTTNCNDVVNNSLHIMLLRNTMVSYGDEGREKQEHIVDYSVYANSLVEMSENEPGILRFDLTPFLMAHKGRFLENVRNNLYFTTRALREYHYQKQKKMPSTIYRQLIYRFRFLSFTGREIQRR</sequence>
<evidence type="ECO:0000313" key="1">
    <source>
        <dbReference type="EMBL" id="VAW65189.1"/>
    </source>
</evidence>
<organism evidence="1">
    <name type="scientific">hydrothermal vent metagenome</name>
    <dbReference type="NCBI Taxonomy" id="652676"/>
    <lineage>
        <taxon>unclassified sequences</taxon>
        <taxon>metagenomes</taxon>
        <taxon>ecological metagenomes</taxon>
    </lineage>
</organism>
<name>A0A3B0XTK6_9ZZZZ</name>
<accession>A0A3B0XTK6</accession>
<reference evidence="1" key="1">
    <citation type="submission" date="2018-06" db="EMBL/GenBank/DDBJ databases">
        <authorList>
            <person name="Zhirakovskaya E."/>
        </authorList>
    </citation>
    <scope>NUCLEOTIDE SEQUENCE</scope>
</reference>
<dbReference type="EMBL" id="UOFG01000246">
    <property type="protein sequence ID" value="VAW65189.1"/>
    <property type="molecule type" value="Genomic_DNA"/>
</dbReference>
<proteinExistence type="predicted"/>
<gene>
    <name evidence="1" type="ORF">MNBD_GAMMA11-178</name>
</gene>